<evidence type="ECO:0000313" key="2">
    <source>
        <dbReference type="EMBL" id="KAK4016357.1"/>
    </source>
</evidence>
<feature type="region of interest" description="Disordered" evidence="1">
    <location>
        <begin position="101"/>
        <end position="146"/>
    </location>
</feature>
<comment type="caution">
    <text evidence="2">The sequence shown here is derived from an EMBL/GenBank/DDBJ whole genome shotgun (WGS) entry which is preliminary data.</text>
</comment>
<evidence type="ECO:0000256" key="1">
    <source>
        <dbReference type="SAM" id="MobiDB-lite"/>
    </source>
</evidence>
<sequence>MGEEKRKKKKDGPFLYRPSKYKKKTCKRISYDVDTHTQKRCGQQFMHRIGRIWRNENIFWRLCCSRSQRVSHLPASSCRRRKQVKLCRFLLLSRLSITQTERKKKNETKEEKKQETKREATCETNNSVSKLIAGTQPPRWWSAGSR</sequence>
<keyword evidence="3" id="KW-1185">Reference proteome</keyword>
<gene>
    <name evidence="2" type="ORF">OUZ56_031311</name>
</gene>
<organism evidence="2 3">
    <name type="scientific">Daphnia magna</name>
    <dbReference type="NCBI Taxonomy" id="35525"/>
    <lineage>
        <taxon>Eukaryota</taxon>
        <taxon>Metazoa</taxon>
        <taxon>Ecdysozoa</taxon>
        <taxon>Arthropoda</taxon>
        <taxon>Crustacea</taxon>
        <taxon>Branchiopoda</taxon>
        <taxon>Diplostraca</taxon>
        <taxon>Cladocera</taxon>
        <taxon>Anomopoda</taxon>
        <taxon>Daphniidae</taxon>
        <taxon>Daphnia</taxon>
    </lineage>
</organism>
<accession>A0ABQ9ZTV9</accession>
<proteinExistence type="predicted"/>
<dbReference type="Proteomes" id="UP001234178">
    <property type="component" value="Unassembled WGS sequence"/>
</dbReference>
<evidence type="ECO:0000313" key="3">
    <source>
        <dbReference type="Proteomes" id="UP001234178"/>
    </source>
</evidence>
<reference evidence="2 3" key="1">
    <citation type="journal article" date="2023" name="Nucleic Acids Res.">
        <title>The hologenome of Daphnia magna reveals possible DNA methylation and microbiome-mediated evolution of the host genome.</title>
        <authorList>
            <person name="Chaturvedi A."/>
            <person name="Li X."/>
            <person name="Dhandapani V."/>
            <person name="Marshall H."/>
            <person name="Kissane S."/>
            <person name="Cuenca-Cambronero M."/>
            <person name="Asole G."/>
            <person name="Calvet F."/>
            <person name="Ruiz-Romero M."/>
            <person name="Marangio P."/>
            <person name="Guigo R."/>
            <person name="Rago D."/>
            <person name="Mirbahai L."/>
            <person name="Eastwood N."/>
            <person name="Colbourne J.K."/>
            <person name="Zhou J."/>
            <person name="Mallon E."/>
            <person name="Orsini L."/>
        </authorList>
    </citation>
    <scope>NUCLEOTIDE SEQUENCE [LARGE SCALE GENOMIC DNA]</scope>
    <source>
        <strain evidence="2">LRV0_1</strain>
    </source>
</reference>
<feature type="compositionally biased region" description="Basic and acidic residues" evidence="1">
    <location>
        <begin position="107"/>
        <end position="121"/>
    </location>
</feature>
<name>A0ABQ9ZTV9_9CRUS</name>
<protein>
    <submittedName>
        <fullName evidence="2">Uncharacterized protein</fullName>
    </submittedName>
</protein>
<dbReference type="EMBL" id="JAOYFB010000005">
    <property type="protein sequence ID" value="KAK4016357.1"/>
    <property type="molecule type" value="Genomic_DNA"/>
</dbReference>